<dbReference type="AlphaFoldDB" id="A0A8B8EVW8"/>
<protein>
    <submittedName>
        <fullName evidence="3">Serine/arginine repetitive matrix protein 1-like</fullName>
    </submittedName>
</protein>
<dbReference type="RefSeq" id="XP_022344145.1">
    <property type="nucleotide sequence ID" value="XM_022488437.1"/>
</dbReference>
<name>A0A8B8EVW8_CRAVI</name>
<sequence>MPRKARRYECRDSEEKTAEMPTNAEKDKAETKCREGTSQDCETKSKKMSRKARRYSEEKTAGPPNAEKGRTETKCRETSKDCETKSKKKSRKARRDSEKKTAEGPPHAEKDEAETKCRGATSQERETRRPGRLSAISNWWSDLRNRGRRRRNGRVADNEELSPALTEQSTSASPEDLPGPSSASGSKTHALKYTYNSQEDVTTEAASRKEDTRPTTFSEGRHLSFWQKFKRFRKNKVTPFREPEEETSEPRRPVKKSSIKINKVSDEPGFRQEFLCSTIDTSPVPKPEPLPEPPVVISRRRPTNRLAASDVEYHSTLVSVYDKEC</sequence>
<evidence type="ECO:0000256" key="1">
    <source>
        <dbReference type="SAM" id="MobiDB-lite"/>
    </source>
</evidence>
<feature type="compositionally biased region" description="Pro residues" evidence="1">
    <location>
        <begin position="284"/>
        <end position="294"/>
    </location>
</feature>
<feature type="compositionally biased region" description="Basic and acidic residues" evidence="1">
    <location>
        <begin position="7"/>
        <end position="45"/>
    </location>
</feature>
<reference evidence="3" key="1">
    <citation type="submission" date="2025-08" db="UniProtKB">
        <authorList>
            <consortium name="RefSeq"/>
        </authorList>
    </citation>
    <scope>IDENTIFICATION</scope>
    <source>
        <tissue evidence="3">Whole sample</tissue>
    </source>
</reference>
<keyword evidence="2" id="KW-1185">Reference proteome</keyword>
<dbReference type="Proteomes" id="UP000694844">
    <property type="component" value="Chromosome 5"/>
</dbReference>
<dbReference type="GeneID" id="111137131"/>
<evidence type="ECO:0000313" key="2">
    <source>
        <dbReference type="Proteomes" id="UP000694844"/>
    </source>
</evidence>
<proteinExistence type="predicted"/>
<feature type="compositionally biased region" description="Basic and acidic residues" evidence="1">
    <location>
        <begin position="67"/>
        <end position="85"/>
    </location>
</feature>
<feature type="region of interest" description="Disordered" evidence="1">
    <location>
        <begin position="237"/>
        <end position="258"/>
    </location>
</feature>
<feature type="region of interest" description="Disordered" evidence="1">
    <location>
        <begin position="278"/>
        <end position="299"/>
    </location>
</feature>
<evidence type="ECO:0000313" key="3">
    <source>
        <dbReference type="RefSeq" id="XP_022344145.1"/>
    </source>
</evidence>
<accession>A0A8B8EVW8</accession>
<feature type="region of interest" description="Disordered" evidence="1">
    <location>
        <begin position="1"/>
        <end position="218"/>
    </location>
</feature>
<gene>
    <name evidence="3" type="primary">LOC111137131</name>
</gene>
<organism evidence="2 3">
    <name type="scientific">Crassostrea virginica</name>
    <name type="common">Eastern oyster</name>
    <dbReference type="NCBI Taxonomy" id="6565"/>
    <lineage>
        <taxon>Eukaryota</taxon>
        <taxon>Metazoa</taxon>
        <taxon>Spiralia</taxon>
        <taxon>Lophotrochozoa</taxon>
        <taxon>Mollusca</taxon>
        <taxon>Bivalvia</taxon>
        <taxon>Autobranchia</taxon>
        <taxon>Pteriomorphia</taxon>
        <taxon>Ostreida</taxon>
        <taxon>Ostreoidea</taxon>
        <taxon>Ostreidae</taxon>
        <taxon>Crassostrea</taxon>
    </lineage>
</organism>
<feature type="compositionally biased region" description="Basic and acidic residues" evidence="1">
    <location>
        <begin position="95"/>
        <end position="129"/>
    </location>
</feature>
<dbReference type="KEGG" id="cvn:111137131"/>